<proteinExistence type="predicted"/>
<feature type="region of interest" description="Disordered" evidence="1">
    <location>
        <begin position="183"/>
        <end position="218"/>
    </location>
</feature>
<sequence>SSSPNIIITNNNNNINIIPTTTFEDISFSSYLKPCNKNPNPNPQKKPHENSAIVDDTEISIFDAQKYFSENNETKYSKGGAVQVQPSPDNILSAATRVSSVSSTDGGGYGRNFRTRSFNATPTASSEASWNSQTGLLANPPGSAGVSLGNFPNSDRKKRSSAKKWFSGRKCCCTGMKSVQVKEAASDSSEHGDSSNNGGKAKRDHPHKAAAASTRSITSSITADIMEIGHHQKMGSPEDDFPASEAPRQRRISATGRPFVDGFSFPILNNNNNNNNTACSGAQVINNNKKGMMSAKVVSPMEDPPRDSLEVYQPVPAGSRAAHFNPGSPIAARVAASMDDDMESDASSDLFEIESFSTQTTSYPMYRRRDSLDEAPTFNARRFGNNNNNNNNNSSIQYGRRSLDEPPTPSVAATECYAPSEVSIDWSVTTAEGYDRASVSNFSISASEMGSAAFLRQRLQHQAQEEVSTSGDNGKMRKGNGGGLLMMSCRQEKAVNVGPQPMKWVPAAAAAEGTQIFPLHVGGRPPRANKPPMGSDHSARLSLAFAA</sequence>
<feature type="compositionally biased region" description="Basic and acidic residues" evidence="1">
    <location>
        <begin position="184"/>
        <end position="193"/>
    </location>
</feature>
<dbReference type="PANTHER" id="PTHR33781:SF1">
    <property type="entry name" value="PROTEIN PHYTOCHROME KINASE SUBSTRATE 4"/>
    <property type="match status" value="1"/>
</dbReference>
<dbReference type="GO" id="GO:0009638">
    <property type="term" value="P:phototropism"/>
    <property type="evidence" value="ECO:0007669"/>
    <property type="project" value="InterPro"/>
</dbReference>
<evidence type="ECO:0000256" key="1">
    <source>
        <dbReference type="SAM" id="MobiDB-lite"/>
    </source>
</evidence>
<evidence type="ECO:0008006" key="4">
    <source>
        <dbReference type="Google" id="ProtNLM"/>
    </source>
</evidence>
<feature type="compositionally biased region" description="Low complexity" evidence="1">
    <location>
        <begin position="209"/>
        <end position="218"/>
    </location>
</feature>
<evidence type="ECO:0000313" key="2">
    <source>
        <dbReference type="EMBL" id="EYU35638.1"/>
    </source>
</evidence>
<dbReference type="AlphaFoldDB" id="A0A022R7G9"/>
<organism evidence="2 3">
    <name type="scientific">Erythranthe guttata</name>
    <name type="common">Yellow monkey flower</name>
    <name type="synonym">Mimulus guttatus</name>
    <dbReference type="NCBI Taxonomy" id="4155"/>
    <lineage>
        <taxon>Eukaryota</taxon>
        <taxon>Viridiplantae</taxon>
        <taxon>Streptophyta</taxon>
        <taxon>Embryophyta</taxon>
        <taxon>Tracheophyta</taxon>
        <taxon>Spermatophyta</taxon>
        <taxon>Magnoliopsida</taxon>
        <taxon>eudicotyledons</taxon>
        <taxon>Gunneridae</taxon>
        <taxon>Pentapetalae</taxon>
        <taxon>asterids</taxon>
        <taxon>lamiids</taxon>
        <taxon>Lamiales</taxon>
        <taxon>Phrymaceae</taxon>
        <taxon>Erythranthe</taxon>
    </lineage>
</organism>
<dbReference type="PANTHER" id="PTHR33781">
    <property type="entry name" value="PROTEIN PHYTOCHROME KINASE SUBSTRATE 1-RELATED"/>
    <property type="match status" value="1"/>
</dbReference>
<feature type="region of interest" description="Disordered" evidence="1">
    <location>
        <begin position="379"/>
        <end position="411"/>
    </location>
</feature>
<feature type="region of interest" description="Disordered" evidence="1">
    <location>
        <begin position="97"/>
        <end position="162"/>
    </location>
</feature>
<dbReference type="Proteomes" id="UP000030748">
    <property type="component" value="Unassembled WGS sequence"/>
</dbReference>
<feature type="compositionally biased region" description="Polar residues" evidence="1">
    <location>
        <begin position="115"/>
        <end position="136"/>
    </location>
</feature>
<accession>A0A022R7G9</accession>
<dbReference type="EMBL" id="KI630608">
    <property type="protein sequence ID" value="EYU35638.1"/>
    <property type="molecule type" value="Genomic_DNA"/>
</dbReference>
<name>A0A022R7G9_ERYGU</name>
<keyword evidence="3" id="KW-1185">Reference proteome</keyword>
<gene>
    <name evidence="2" type="ORF">MIMGU_mgv1a023441mg</name>
</gene>
<feature type="non-terminal residue" evidence="2">
    <location>
        <position position="1"/>
    </location>
</feature>
<protein>
    <recommendedName>
        <fullName evidence="4">Phytochrome kinase substrate 1</fullName>
    </recommendedName>
</protein>
<dbReference type="eggNOG" id="ENOG502QWEH">
    <property type="taxonomic scope" value="Eukaryota"/>
</dbReference>
<evidence type="ECO:0000313" key="3">
    <source>
        <dbReference type="Proteomes" id="UP000030748"/>
    </source>
</evidence>
<dbReference type="STRING" id="4155.A0A022R7G9"/>
<reference evidence="2 3" key="1">
    <citation type="journal article" date="2013" name="Proc. Natl. Acad. Sci. U.S.A.">
        <title>Fine-scale variation in meiotic recombination in Mimulus inferred from population shotgun sequencing.</title>
        <authorList>
            <person name="Hellsten U."/>
            <person name="Wright K.M."/>
            <person name="Jenkins J."/>
            <person name="Shu S."/>
            <person name="Yuan Y."/>
            <person name="Wessler S.R."/>
            <person name="Schmutz J."/>
            <person name="Willis J.H."/>
            <person name="Rokhsar D.S."/>
        </authorList>
    </citation>
    <scope>NUCLEOTIDE SEQUENCE [LARGE SCALE GENOMIC DNA]</scope>
    <source>
        <strain evidence="3">cv. DUN x IM62</strain>
    </source>
</reference>
<dbReference type="InterPro" id="IPR039615">
    <property type="entry name" value="PKS"/>
</dbReference>